<evidence type="ECO:0000313" key="3">
    <source>
        <dbReference type="Proteomes" id="UP001529338"/>
    </source>
</evidence>
<reference evidence="2 3" key="1">
    <citation type="submission" date="2023-06" db="EMBL/GenBank/DDBJ databases">
        <title>Cellulomonas sp. MW4 Whole genome sequence.</title>
        <authorList>
            <person name="Park S."/>
        </authorList>
    </citation>
    <scope>NUCLEOTIDE SEQUENCE [LARGE SCALE GENOMIC DNA]</scope>
    <source>
        <strain evidence="2 3">MW4</strain>
    </source>
</reference>
<comment type="caution">
    <text evidence="2">The sequence shown here is derived from an EMBL/GenBank/DDBJ whole genome shotgun (WGS) entry which is preliminary data.</text>
</comment>
<feature type="compositionally biased region" description="Low complexity" evidence="1">
    <location>
        <begin position="252"/>
        <end position="272"/>
    </location>
</feature>
<evidence type="ECO:0000256" key="1">
    <source>
        <dbReference type="SAM" id="MobiDB-lite"/>
    </source>
</evidence>
<gene>
    <name evidence="2" type="ORF">QRT04_01260</name>
</gene>
<proteinExistence type="predicted"/>
<dbReference type="Proteomes" id="UP001529338">
    <property type="component" value="Unassembled WGS sequence"/>
</dbReference>
<name>A0ABT7SBI6_9CELL</name>
<keyword evidence="3" id="KW-1185">Reference proteome</keyword>
<organism evidence="2 3">
    <name type="scientific">Cellulomonas alba</name>
    <dbReference type="NCBI Taxonomy" id="3053467"/>
    <lineage>
        <taxon>Bacteria</taxon>
        <taxon>Bacillati</taxon>
        <taxon>Actinomycetota</taxon>
        <taxon>Actinomycetes</taxon>
        <taxon>Micrococcales</taxon>
        <taxon>Cellulomonadaceae</taxon>
        <taxon>Cellulomonas</taxon>
    </lineage>
</organism>
<dbReference type="EMBL" id="JAUCGQ010000001">
    <property type="protein sequence ID" value="MDM7853545.1"/>
    <property type="molecule type" value="Genomic_DNA"/>
</dbReference>
<accession>A0ABT7SBI6</accession>
<feature type="compositionally biased region" description="Low complexity" evidence="1">
    <location>
        <begin position="279"/>
        <end position="288"/>
    </location>
</feature>
<protein>
    <submittedName>
        <fullName evidence="2">Uncharacterized protein</fullName>
    </submittedName>
</protein>
<evidence type="ECO:0000313" key="2">
    <source>
        <dbReference type="EMBL" id="MDM7853545.1"/>
    </source>
</evidence>
<feature type="region of interest" description="Disordered" evidence="1">
    <location>
        <begin position="233"/>
        <end position="288"/>
    </location>
</feature>
<dbReference type="RefSeq" id="WP_289453068.1">
    <property type="nucleotide sequence ID" value="NZ_JAUCGQ010000001.1"/>
</dbReference>
<sequence>MARAATVTARLVGPPGDVRGVVDVPPEARRSIVVAPGSRSGKDGSWPGARVLTAPAGVGATEVRLLLPDDTPPGPVDAEVLWDGGAIAATVEVLAEERVDVRPHDLRVVGAAGDEVPVQVHLTAHGNVAVDVPKVGVLAFERAETLQRAIVAALSADKGGLDRWAAAADAVADDQSGVARVVVTEGAGPLGPAEQRWLSAAVHVPTGLEPGSSHVATWLVAGTRVRVQVDVAAPPPGEETSVPPAPARSRRASTGSTGAATRSSSRSTSSRAPSRKPSSRPPSSEEPS</sequence>